<dbReference type="GO" id="GO:0009055">
    <property type="term" value="F:electron transfer activity"/>
    <property type="evidence" value="ECO:0007669"/>
    <property type="project" value="InterPro"/>
</dbReference>
<keyword evidence="11 13" id="KW-0472">Membrane</keyword>
<feature type="transmembrane region" description="Helical" evidence="13">
    <location>
        <begin position="12"/>
        <end position="32"/>
    </location>
</feature>
<evidence type="ECO:0000259" key="14">
    <source>
        <dbReference type="Pfam" id="PF01292"/>
    </source>
</evidence>
<dbReference type="InterPro" id="IPR052168">
    <property type="entry name" value="Cytochrome_b561_oxidase"/>
</dbReference>
<protein>
    <submittedName>
        <fullName evidence="15">Cytochrome b561</fullName>
    </submittedName>
</protein>
<evidence type="ECO:0000256" key="11">
    <source>
        <dbReference type="ARBA" id="ARBA00023136"/>
    </source>
</evidence>
<proteinExistence type="inferred from homology"/>
<keyword evidence="6 13" id="KW-0812">Transmembrane</keyword>
<dbReference type="AlphaFoldDB" id="A0A1N6YH73"/>
<dbReference type="GO" id="GO:0005886">
    <property type="term" value="C:plasma membrane"/>
    <property type="evidence" value="ECO:0007669"/>
    <property type="project" value="UniProtKB-SubCell"/>
</dbReference>
<accession>A0A1N6YH73</accession>
<keyword evidence="10" id="KW-0408">Iron</keyword>
<reference evidence="16" key="1">
    <citation type="submission" date="2017-01" db="EMBL/GenBank/DDBJ databases">
        <authorList>
            <person name="Varghese N."/>
            <person name="Submissions S."/>
        </authorList>
    </citation>
    <scope>NUCLEOTIDE SEQUENCE [LARGE SCALE GENOMIC DNA]</scope>
    <source>
        <strain evidence="16">ATCC 51758</strain>
    </source>
</reference>
<dbReference type="SUPFAM" id="SSF81342">
    <property type="entry name" value="Transmembrane di-heme cytochromes"/>
    <property type="match status" value="1"/>
</dbReference>
<evidence type="ECO:0000313" key="16">
    <source>
        <dbReference type="Proteomes" id="UP000186819"/>
    </source>
</evidence>
<dbReference type="PANTHER" id="PTHR30529:SF1">
    <property type="entry name" value="CYTOCHROME B561 HOMOLOG 2"/>
    <property type="match status" value="1"/>
</dbReference>
<keyword evidence="8" id="KW-0249">Electron transport</keyword>
<evidence type="ECO:0000256" key="9">
    <source>
        <dbReference type="ARBA" id="ARBA00022989"/>
    </source>
</evidence>
<dbReference type="PANTHER" id="PTHR30529">
    <property type="entry name" value="CYTOCHROME B561"/>
    <property type="match status" value="1"/>
</dbReference>
<dbReference type="STRING" id="34027.SAMN05421829_11078"/>
<dbReference type="GO" id="GO:0020037">
    <property type="term" value="F:heme binding"/>
    <property type="evidence" value="ECO:0007669"/>
    <property type="project" value="TreeGrafter"/>
</dbReference>
<dbReference type="EMBL" id="FTMD01000010">
    <property type="protein sequence ID" value="SIR13917.1"/>
    <property type="molecule type" value="Genomic_DNA"/>
</dbReference>
<dbReference type="Gene3D" id="1.20.950.20">
    <property type="entry name" value="Transmembrane di-heme cytochromes, Chain C"/>
    <property type="match status" value="1"/>
</dbReference>
<sequence length="180" mass="19869">MSAPDQYSKPAVIVHWMIAILVLVALPLGYYMTDLSLSPRKLQLISWHKWIGFTVLLLFIPRLILRVTKPVPAPVDTMPGWQRAIASVTHVVLYVLLIAVPLSGWLMSSAKGFPVVYLGLVPLPDLVGKDEALGNLLKSAHEVLTSGLLVLVGLHIAAALKHHIIDRDETLVRMVPLLKR</sequence>
<dbReference type="Proteomes" id="UP000186819">
    <property type="component" value="Unassembled WGS sequence"/>
</dbReference>
<keyword evidence="16" id="KW-1185">Reference proteome</keyword>
<evidence type="ECO:0000256" key="6">
    <source>
        <dbReference type="ARBA" id="ARBA00022692"/>
    </source>
</evidence>
<evidence type="ECO:0000256" key="8">
    <source>
        <dbReference type="ARBA" id="ARBA00022982"/>
    </source>
</evidence>
<keyword evidence="9 13" id="KW-1133">Transmembrane helix</keyword>
<organism evidence="15 16">
    <name type="scientific">Aromatoleum tolulyticum</name>
    <dbReference type="NCBI Taxonomy" id="34027"/>
    <lineage>
        <taxon>Bacteria</taxon>
        <taxon>Pseudomonadati</taxon>
        <taxon>Pseudomonadota</taxon>
        <taxon>Betaproteobacteria</taxon>
        <taxon>Rhodocyclales</taxon>
        <taxon>Rhodocyclaceae</taxon>
        <taxon>Aromatoleum</taxon>
    </lineage>
</organism>
<dbReference type="Pfam" id="PF01292">
    <property type="entry name" value="Ni_hydr_CYTB"/>
    <property type="match status" value="1"/>
</dbReference>
<feature type="transmembrane region" description="Helical" evidence="13">
    <location>
        <begin position="143"/>
        <end position="160"/>
    </location>
</feature>
<evidence type="ECO:0000256" key="10">
    <source>
        <dbReference type="ARBA" id="ARBA00023004"/>
    </source>
</evidence>
<feature type="transmembrane region" description="Helical" evidence="13">
    <location>
        <begin position="44"/>
        <end position="65"/>
    </location>
</feature>
<comment type="cofactor">
    <cofactor evidence="1">
        <name>heme b</name>
        <dbReference type="ChEBI" id="CHEBI:60344"/>
    </cofactor>
</comment>
<evidence type="ECO:0000256" key="5">
    <source>
        <dbReference type="ARBA" id="ARBA00022617"/>
    </source>
</evidence>
<keyword evidence="7" id="KW-0479">Metal-binding</keyword>
<evidence type="ECO:0000256" key="1">
    <source>
        <dbReference type="ARBA" id="ARBA00001970"/>
    </source>
</evidence>
<feature type="transmembrane region" description="Helical" evidence="13">
    <location>
        <begin position="85"/>
        <end position="107"/>
    </location>
</feature>
<evidence type="ECO:0000256" key="12">
    <source>
        <dbReference type="ARBA" id="ARBA00037975"/>
    </source>
</evidence>
<evidence type="ECO:0000256" key="7">
    <source>
        <dbReference type="ARBA" id="ARBA00022723"/>
    </source>
</evidence>
<keyword evidence="4" id="KW-1003">Cell membrane</keyword>
<evidence type="ECO:0000256" key="4">
    <source>
        <dbReference type="ARBA" id="ARBA00022475"/>
    </source>
</evidence>
<dbReference type="InterPro" id="IPR011577">
    <property type="entry name" value="Cyt_b561_bac/Ni-Hgenase"/>
</dbReference>
<keyword evidence="3" id="KW-0813">Transport</keyword>
<dbReference type="GO" id="GO:0022904">
    <property type="term" value="P:respiratory electron transport chain"/>
    <property type="evidence" value="ECO:0007669"/>
    <property type="project" value="InterPro"/>
</dbReference>
<dbReference type="InterPro" id="IPR016174">
    <property type="entry name" value="Di-haem_cyt_TM"/>
</dbReference>
<evidence type="ECO:0000256" key="2">
    <source>
        <dbReference type="ARBA" id="ARBA00004651"/>
    </source>
</evidence>
<gene>
    <name evidence="15" type="ORF">SAMN05421829_11078</name>
</gene>
<dbReference type="RefSeq" id="WP_076603024.1">
    <property type="nucleotide sequence ID" value="NZ_FTMD01000010.1"/>
</dbReference>
<evidence type="ECO:0000256" key="3">
    <source>
        <dbReference type="ARBA" id="ARBA00022448"/>
    </source>
</evidence>
<evidence type="ECO:0000313" key="15">
    <source>
        <dbReference type="EMBL" id="SIR13917.1"/>
    </source>
</evidence>
<evidence type="ECO:0000256" key="13">
    <source>
        <dbReference type="SAM" id="Phobius"/>
    </source>
</evidence>
<name>A0A1N6YH73_9RHOO</name>
<keyword evidence="5" id="KW-0349">Heme</keyword>
<comment type="subcellular location">
    <subcellularLocation>
        <location evidence="2">Cell membrane</location>
        <topology evidence="2">Multi-pass membrane protein</topology>
    </subcellularLocation>
</comment>
<feature type="domain" description="Cytochrome b561 bacterial/Ni-hydrogenase" evidence="14">
    <location>
        <begin position="7"/>
        <end position="176"/>
    </location>
</feature>
<dbReference type="OrthoDB" id="8536275at2"/>
<dbReference type="GO" id="GO:0046872">
    <property type="term" value="F:metal ion binding"/>
    <property type="evidence" value="ECO:0007669"/>
    <property type="project" value="UniProtKB-KW"/>
</dbReference>
<comment type="similarity">
    <text evidence="12">Belongs to the cytochrome b561 family.</text>
</comment>